<dbReference type="PANTHER" id="PTHR43158:SF5">
    <property type="entry name" value="ABC TRANSPORTER, ATP-BINDING PROTEIN"/>
    <property type="match status" value="1"/>
</dbReference>
<dbReference type="SUPFAM" id="SSF52540">
    <property type="entry name" value="P-loop containing nucleoside triphosphate hydrolases"/>
    <property type="match status" value="1"/>
</dbReference>
<evidence type="ECO:0000313" key="5">
    <source>
        <dbReference type="Proteomes" id="UP000287101"/>
    </source>
</evidence>
<dbReference type="Proteomes" id="UP000287101">
    <property type="component" value="Unassembled WGS sequence"/>
</dbReference>
<keyword evidence="1" id="KW-0547">Nucleotide-binding</keyword>
<gene>
    <name evidence="4" type="ORF">CBF31_02260</name>
</gene>
<reference evidence="4 5" key="1">
    <citation type="submission" date="2017-05" db="EMBL/GenBank/DDBJ databases">
        <title>Vagococcus spp. assemblies.</title>
        <authorList>
            <person name="Gulvik C.A."/>
        </authorList>
    </citation>
    <scope>NUCLEOTIDE SEQUENCE [LARGE SCALE GENOMIC DNA]</scope>
    <source>
        <strain evidence="4 5">CCUG 41755</strain>
    </source>
</reference>
<keyword evidence="5" id="KW-1185">Reference proteome</keyword>
<evidence type="ECO:0000256" key="1">
    <source>
        <dbReference type="ARBA" id="ARBA00022741"/>
    </source>
</evidence>
<dbReference type="EMBL" id="NGJY01000001">
    <property type="protein sequence ID" value="RSU04863.1"/>
    <property type="molecule type" value="Genomic_DNA"/>
</dbReference>
<dbReference type="InterPro" id="IPR003439">
    <property type="entry name" value="ABC_transporter-like_ATP-bd"/>
</dbReference>
<evidence type="ECO:0000256" key="2">
    <source>
        <dbReference type="ARBA" id="ARBA00022840"/>
    </source>
</evidence>
<dbReference type="GO" id="GO:0016887">
    <property type="term" value="F:ATP hydrolysis activity"/>
    <property type="evidence" value="ECO:0007669"/>
    <property type="project" value="InterPro"/>
</dbReference>
<dbReference type="RefSeq" id="WP_126830550.1">
    <property type="nucleotide sequence ID" value="NZ_CBCRYB010000002.1"/>
</dbReference>
<dbReference type="Gene3D" id="3.40.50.300">
    <property type="entry name" value="P-loop containing nucleotide triphosphate hydrolases"/>
    <property type="match status" value="1"/>
</dbReference>
<dbReference type="OrthoDB" id="9804819at2"/>
<sequence length="291" mass="32956">MSKLEIISIDKSFGKKQVLHQVNFKLEEGQLYGLLGRNGAGKSTLLSIINNRIIGDEGEVLLDNENVLENDELLSEIFLVNDSCLFGRDDSMQAKDYFNFAKLVYDDFDTELMERLISIFGLDVKMKLAKLSTGYKSIFNIILALCVPCKFIFLDEPTLGLDANHRDIFYKELVATFIDKPRSFILSTHLISEIANVINSVIVLDEGQIILEETVDHILAKAWSVKGPKEKMESLLNEPTIIGFEEMGEEVTVYCYGKLPELPDDLTVDRVDLQKMFIQFTSGKEVLTHED</sequence>
<keyword evidence="2" id="KW-0067">ATP-binding</keyword>
<comment type="caution">
    <text evidence="4">The sequence shown here is derived from an EMBL/GenBank/DDBJ whole genome shotgun (WGS) entry which is preliminary data.</text>
</comment>
<dbReference type="PROSITE" id="PS50893">
    <property type="entry name" value="ABC_TRANSPORTER_2"/>
    <property type="match status" value="1"/>
</dbReference>
<protein>
    <recommendedName>
        <fullName evidence="3">ABC transporter domain-containing protein</fullName>
    </recommendedName>
</protein>
<organism evidence="4 5">
    <name type="scientific">Vagococcus fessus</name>
    <dbReference type="NCBI Taxonomy" id="120370"/>
    <lineage>
        <taxon>Bacteria</taxon>
        <taxon>Bacillati</taxon>
        <taxon>Bacillota</taxon>
        <taxon>Bacilli</taxon>
        <taxon>Lactobacillales</taxon>
        <taxon>Enterococcaceae</taxon>
        <taxon>Vagococcus</taxon>
    </lineage>
</organism>
<name>A0A430ACD1_9ENTE</name>
<dbReference type="GO" id="GO:0005524">
    <property type="term" value="F:ATP binding"/>
    <property type="evidence" value="ECO:0007669"/>
    <property type="project" value="UniProtKB-KW"/>
</dbReference>
<dbReference type="InterPro" id="IPR003593">
    <property type="entry name" value="AAA+_ATPase"/>
</dbReference>
<dbReference type="SMART" id="SM00382">
    <property type="entry name" value="AAA"/>
    <property type="match status" value="1"/>
</dbReference>
<proteinExistence type="predicted"/>
<dbReference type="Pfam" id="PF00005">
    <property type="entry name" value="ABC_tran"/>
    <property type="match status" value="1"/>
</dbReference>
<accession>A0A430ACD1</accession>
<feature type="domain" description="ABC transporter" evidence="3">
    <location>
        <begin position="4"/>
        <end position="231"/>
    </location>
</feature>
<dbReference type="AlphaFoldDB" id="A0A430ACD1"/>
<dbReference type="InterPro" id="IPR027417">
    <property type="entry name" value="P-loop_NTPase"/>
</dbReference>
<dbReference type="PANTHER" id="PTHR43158">
    <property type="entry name" value="SKFA PEPTIDE EXPORT ATP-BINDING PROTEIN SKFE"/>
    <property type="match status" value="1"/>
</dbReference>
<evidence type="ECO:0000259" key="3">
    <source>
        <dbReference type="PROSITE" id="PS50893"/>
    </source>
</evidence>
<evidence type="ECO:0000313" key="4">
    <source>
        <dbReference type="EMBL" id="RSU04863.1"/>
    </source>
</evidence>